<organism evidence="2 3">
    <name type="scientific">Neolentinus lepideus HHB14362 ss-1</name>
    <dbReference type="NCBI Taxonomy" id="1314782"/>
    <lineage>
        <taxon>Eukaryota</taxon>
        <taxon>Fungi</taxon>
        <taxon>Dikarya</taxon>
        <taxon>Basidiomycota</taxon>
        <taxon>Agaricomycotina</taxon>
        <taxon>Agaricomycetes</taxon>
        <taxon>Gloeophyllales</taxon>
        <taxon>Gloeophyllaceae</taxon>
        <taxon>Neolentinus</taxon>
    </lineage>
</organism>
<dbReference type="Proteomes" id="UP000076761">
    <property type="component" value="Unassembled WGS sequence"/>
</dbReference>
<keyword evidence="3" id="KW-1185">Reference proteome</keyword>
<name>A0A165P502_9AGAM</name>
<proteinExistence type="predicted"/>
<evidence type="ECO:0000313" key="2">
    <source>
        <dbReference type="EMBL" id="KZT20528.1"/>
    </source>
</evidence>
<reference evidence="2 3" key="1">
    <citation type="journal article" date="2016" name="Mol. Biol. Evol.">
        <title>Comparative Genomics of Early-Diverging Mushroom-Forming Fungi Provides Insights into the Origins of Lignocellulose Decay Capabilities.</title>
        <authorList>
            <person name="Nagy L.G."/>
            <person name="Riley R."/>
            <person name="Tritt A."/>
            <person name="Adam C."/>
            <person name="Daum C."/>
            <person name="Floudas D."/>
            <person name="Sun H."/>
            <person name="Yadav J.S."/>
            <person name="Pangilinan J."/>
            <person name="Larsson K.H."/>
            <person name="Matsuura K."/>
            <person name="Barry K."/>
            <person name="Labutti K."/>
            <person name="Kuo R."/>
            <person name="Ohm R.A."/>
            <person name="Bhattacharya S.S."/>
            <person name="Shirouzu T."/>
            <person name="Yoshinaga Y."/>
            <person name="Martin F.M."/>
            <person name="Grigoriev I.V."/>
            <person name="Hibbett D.S."/>
        </authorList>
    </citation>
    <scope>NUCLEOTIDE SEQUENCE [LARGE SCALE GENOMIC DNA]</scope>
    <source>
        <strain evidence="2 3">HHB14362 ss-1</strain>
    </source>
</reference>
<evidence type="ECO:0000313" key="3">
    <source>
        <dbReference type="Proteomes" id="UP000076761"/>
    </source>
</evidence>
<dbReference type="OrthoDB" id="2590867at2759"/>
<accession>A0A165P502</accession>
<evidence type="ECO:0000256" key="1">
    <source>
        <dbReference type="SAM" id="MobiDB-lite"/>
    </source>
</evidence>
<gene>
    <name evidence="2" type="ORF">NEOLEDRAFT_1182488</name>
</gene>
<protein>
    <submittedName>
        <fullName evidence="2">Uncharacterized protein</fullName>
    </submittedName>
</protein>
<feature type="compositionally biased region" description="Low complexity" evidence="1">
    <location>
        <begin position="33"/>
        <end position="42"/>
    </location>
</feature>
<feature type="compositionally biased region" description="Polar residues" evidence="1">
    <location>
        <begin position="85"/>
        <end position="99"/>
    </location>
</feature>
<feature type="region of interest" description="Disordered" evidence="1">
    <location>
        <begin position="33"/>
        <end position="120"/>
    </location>
</feature>
<dbReference type="EMBL" id="KV425619">
    <property type="protein sequence ID" value="KZT20528.1"/>
    <property type="molecule type" value="Genomic_DNA"/>
</dbReference>
<dbReference type="AlphaFoldDB" id="A0A165P502"/>
<sequence>MSGIGDKVNGVVEMVEGIGDQIRGSLMETLDTSLSSISNSNSGDQAPAQGGMSKNAELWARGKEEYRQGRAKMSGRPAGDVGAVQENSVRASDAQNVSAATEGGETDRPPIPPRELRAWG</sequence>
<dbReference type="InParanoid" id="A0A165P502"/>